<evidence type="ECO:0000256" key="4">
    <source>
        <dbReference type="ARBA" id="ARBA00022692"/>
    </source>
</evidence>
<protein>
    <submittedName>
        <fullName evidence="9">Peptide/nickel transport system permease protein</fullName>
    </submittedName>
</protein>
<feature type="transmembrane region" description="Helical" evidence="7">
    <location>
        <begin position="202"/>
        <end position="228"/>
    </location>
</feature>
<sequence length="235" mass="25730">MGRRIGVSLRLLLIGTVLGTGLGVLLGAWSAVKQYRLSDRAITLLSFLLLAVPVFLTAVMLKYAAVNVNDMLGFRVFEYTGEYTPASDTGFWGNLGDRLSHLVLPTLTLILVEVARYSRYQRSTLLDVLGSDYLRTARAKGLPRSKAILKHGLRTSMIPVATFFAYNFGLLLTGSIFVEKIFAWHGMGEWFIDSVHRQDVNAVAAVSLFAGVMVLVAGLLADVILALLDPRVRVG</sequence>
<name>A0A368VGQ7_9ACTN</name>
<evidence type="ECO:0000256" key="5">
    <source>
        <dbReference type="ARBA" id="ARBA00022989"/>
    </source>
</evidence>
<gene>
    <name evidence="9" type="ORF">DFQ14_1116</name>
</gene>
<feature type="transmembrane region" description="Helical" evidence="7">
    <location>
        <begin position="12"/>
        <end position="32"/>
    </location>
</feature>
<comment type="similarity">
    <text evidence="7">Belongs to the binding-protein-dependent transport system permease family.</text>
</comment>
<evidence type="ECO:0000256" key="7">
    <source>
        <dbReference type="RuleBase" id="RU363032"/>
    </source>
</evidence>
<dbReference type="PANTHER" id="PTHR43163:SF6">
    <property type="entry name" value="DIPEPTIDE TRANSPORT SYSTEM PERMEASE PROTEIN DPPB-RELATED"/>
    <property type="match status" value="1"/>
</dbReference>
<dbReference type="Gene3D" id="1.10.3720.10">
    <property type="entry name" value="MetI-like"/>
    <property type="match status" value="1"/>
</dbReference>
<dbReference type="Proteomes" id="UP000253495">
    <property type="component" value="Unassembled WGS sequence"/>
</dbReference>
<evidence type="ECO:0000313" key="10">
    <source>
        <dbReference type="Proteomes" id="UP000253495"/>
    </source>
</evidence>
<keyword evidence="2 7" id="KW-0813">Transport</keyword>
<dbReference type="SUPFAM" id="SSF161098">
    <property type="entry name" value="MetI-like"/>
    <property type="match status" value="1"/>
</dbReference>
<evidence type="ECO:0000256" key="2">
    <source>
        <dbReference type="ARBA" id="ARBA00022448"/>
    </source>
</evidence>
<dbReference type="PANTHER" id="PTHR43163">
    <property type="entry name" value="DIPEPTIDE TRANSPORT SYSTEM PERMEASE PROTEIN DPPB-RELATED"/>
    <property type="match status" value="1"/>
</dbReference>
<keyword evidence="3" id="KW-1003">Cell membrane</keyword>
<dbReference type="GO" id="GO:0055085">
    <property type="term" value="P:transmembrane transport"/>
    <property type="evidence" value="ECO:0007669"/>
    <property type="project" value="InterPro"/>
</dbReference>
<dbReference type="EMBL" id="QPJC01000011">
    <property type="protein sequence ID" value="RCW40357.1"/>
    <property type="molecule type" value="Genomic_DNA"/>
</dbReference>
<dbReference type="CDD" id="cd06261">
    <property type="entry name" value="TM_PBP2"/>
    <property type="match status" value="1"/>
</dbReference>
<dbReference type="InterPro" id="IPR000515">
    <property type="entry name" value="MetI-like"/>
</dbReference>
<dbReference type="AlphaFoldDB" id="A0A368VGQ7"/>
<organism evidence="9 10">
    <name type="scientific">Halopolyspora algeriensis</name>
    <dbReference type="NCBI Taxonomy" id="1500506"/>
    <lineage>
        <taxon>Bacteria</taxon>
        <taxon>Bacillati</taxon>
        <taxon>Actinomycetota</taxon>
        <taxon>Actinomycetes</taxon>
        <taxon>Actinomycetes incertae sedis</taxon>
        <taxon>Halopolyspora</taxon>
    </lineage>
</organism>
<evidence type="ECO:0000256" key="6">
    <source>
        <dbReference type="ARBA" id="ARBA00023136"/>
    </source>
</evidence>
<evidence type="ECO:0000259" key="8">
    <source>
        <dbReference type="PROSITE" id="PS50928"/>
    </source>
</evidence>
<feature type="transmembrane region" description="Helical" evidence="7">
    <location>
        <begin position="44"/>
        <end position="65"/>
    </location>
</feature>
<keyword evidence="5 7" id="KW-1133">Transmembrane helix</keyword>
<comment type="caution">
    <text evidence="9">The sequence shown here is derived from an EMBL/GenBank/DDBJ whole genome shotgun (WGS) entry which is preliminary data.</text>
</comment>
<evidence type="ECO:0000256" key="3">
    <source>
        <dbReference type="ARBA" id="ARBA00022475"/>
    </source>
</evidence>
<feature type="domain" description="ABC transmembrane type-1" evidence="8">
    <location>
        <begin position="5"/>
        <end position="221"/>
    </location>
</feature>
<evidence type="ECO:0000256" key="1">
    <source>
        <dbReference type="ARBA" id="ARBA00004651"/>
    </source>
</evidence>
<accession>A0A368VGQ7</accession>
<dbReference type="InterPro" id="IPR035906">
    <property type="entry name" value="MetI-like_sf"/>
</dbReference>
<keyword evidence="6 7" id="KW-0472">Membrane</keyword>
<dbReference type="PROSITE" id="PS50928">
    <property type="entry name" value="ABC_TM1"/>
    <property type="match status" value="1"/>
</dbReference>
<proteinExistence type="inferred from homology"/>
<keyword evidence="10" id="KW-1185">Reference proteome</keyword>
<dbReference type="Pfam" id="PF00528">
    <property type="entry name" value="BPD_transp_1"/>
    <property type="match status" value="1"/>
</dbReference>
<keyword evidence="4 7" id="KW-0812">Transmembrane</keyword>
<reference evidence="9 10" key="1">
    <citation type="submission" date="2018-07" db="EMBL/GenBank/DDBJ databases">
        <title>Genomic Encyclopedia of Type Strains, Phase III (KMG-III): the genomes of soil and plant-associated and newly described type strains.</title>
        <authorList>
            <person name="Whitman W."/>
        </authorList>
    </citation>
    <scope>NUCLEOTIDE SEQUENCE [LARGE SCALE GENOMIC DNA]</scope>
    <source>
        <strain evidence="9 10">CECT 8575</strain>
    </source>
</reference>
<dbReference type="GO" id="GO:0005886">
    <property type="term" value="C:plasma membrane"/>
    <property type="evidence" value="ECO:0007669"/>
    <property type="project" value="UniProtKB-SubCell"/>
</dbReference>
<feature type="transmembrane region" description="Helical" evidence="7">
    <location>
        <begin position="160"/>
        <end position="182"/>
    </location>
</feature>
<evidence type="ECO:0000313" key="9">
    <source>
        <dbReference type="EMBL" id="RCW40357.1"/>
    </source>
</evidence>
<comment type="subcellular location">
    <subcellularLocation>
        <location evidence="1 7">Cell membrane</location>
        <topology evidence="1 7">Multi-pass membrane protein</topology>
    </subcellularLocation>
</comment>